<gene>
    <name evidence="3" type="ORF">CGE01nite_20800</name>
</gene>
<evidence type="ECO:0000256" key="1">
    <source>
        <dbReference type="SAM" id="MobiDB-lite"/>
    </source>
</evidence>
<name>A0A4Y3KKA5_9CELL</name>
<feature type="transmembrane region" description="Helical" evidence="2">
    <location>
        <begin position="49"/>
        <end position="72"/>
    </location>
</feature>
<dbReference type="Proteomes" id="UP000320461">
    <property type="component" value="Unassembled WGS sequence"/>
</dbReference>
<dbReference type="AlphaFoldDB" id="A0A4Y3KKA5"/>
<keyword evidence="2" id="KW-0812">Transmembrane</keyword>
<accession>A0A4Y3KKA5</accession>
<protein>
    <submittedName>
        <fullName evidence="3">Uncharacterized protein</fullName>
    </submittedName>
</protein>
<feature type="region of interest" description="Disordered" evidence="1">
    <location>
        <begin position="75"/>
        <end position="112"/>
    </location>
</feature>
<dbReference type="RefSeq" id="WP_141370752.1">
    <property type="nucleotide sequence ID" value="NZ_BJLQ01000021.1"/>
</dbReference>
<evidence type="ECO:0000313" key="4">
    <source>
        <dbReference type="Proteomes" id="UP000320461"/>
    </source>
</evidence>
<comment type="caution">
    <text evidence="3">The sequence shown here is derived from an EMBL/GenBank/DDBJ whole genome shotgun (WGS) entry which is preliminary data.</text>
</comment>
<reference evidence="3 4" key="1">
    <citation type="submission" date="2019-06" db="EMBL/GenBank/DDBJ databases">
        <title>Whole genome shotgun sequence of Cellulomonas gelida NBRC 3748.</title>
        <authorList>
            <person name="Hosoyama A."/>
            <person name="Uohara A."/>
            <person name="Ohji S."/>
            <person name="Ichikawa N."/>
        </authorList>
    </citation>
    <scope>NUCLEOTIDE SEQUENCE [LARGE SCALE GENOMIC DNA]</scope>
    <source>
        <strain evidence="3 4">NBRC 3748</strain>
    </source>
</reference>
<keyword evidence="4" id="KW-1185">Reference proteome</keyword>
<feature type="compositionally biased region" description="Low complexity" evidence="1">
    <location>
        <begin position="94"/>
        <end position="109"/>
    </location>
</feature>
<keyword evidence="2" id="KW-0472">Membrane</keyword>
<dbReference type="EMBL" id="BJLQ01000021">
    <property type="protein sequence ID" value="GEA84829.1"/>
    <property type="molecule type" value="Genomic_DNA"/>
</dbReference>
<evidence type="ECO:0000313" key="3">
    <source>
        <dbReference type="EMBL" id="GEA84829.1"/>
    </source>
</evidence>
<keyword evidence="2" id="KW-1133">Transmembrane helix</keyword>
<evidence type="ECO:0000256" key="2">
    <source>
        <dbReference type="SAM" id="Phobius"/>
    </source>
</evidence>
<organism evidence="3 4">
    <name type="scientific">Cellulomonas gelida</name>
    <dbReference type="NCBI Taxonomy" id="1712"/>
    <lineage>
        <taxon>Bacteria</taxon>
        <taxon>Bacillati</taxon>
        <taxon>Actinomycetota</taxon>
        <taxon>Actinomycetes</taxon>
        <taxon>Micrococcales</taxon>
        <taxon>Cellulomonadaceae</taxon>
        <taxon>Cellulomonas</taxon>
    </lineage>
</organism>
<proteinExistence type="predicted"/>
<sequence length="263" mass="27448">MSWTEAEFRDAYLKSVERDDRSTLAPKMDLAAVGTTELRVVRPRSRSRWALPAAALMVAAIGVGAVATGSLLGGARDSHTADSARSTPPPPSPSSSAAATKPADAGTGAMAPIVGEDVPNAAGPWAHDIYPMLSLVVQENGDLFSYIGIDAKGDIELGATDVDAAQPLVTSALAESPTHTALADRIHVVETTRSAQDLYAIARELGEDPTFQALSAGMSYIDSESDRLIIALLDAPDDFRRMLAERYGASVAIVLASSSAGLE</sequence>